<dbReference type="AlphaFoldDB" id="A0A8J6MCN2"/>
<feature type="transmembrane region" description="Helical" evidence="1">
    <location>
        <begin position="31"/>
        <end position="49"/>
    </location>
</feature>
<organism evidence="2 3">
    <name type="scientific">Lawsonibacter faecis</name>
    <dbReference type="NCBI Taxonomy" id="2763052"/>
    <lineage>
        <taxon>Bacteria</taxon>
        <taxon>Bacillati</taxon>
        <taxon>Bacillota</taxon>
        <taxon>Clostridia</taxon>
        <taxon>Eubacteriales</taxon>
        <taxon>Oscillospiraceae</taxon>
        <taxon>Lawsonibacter</taxon>
    </lineage>
</organism>
<keyword evidence="1" id="KW-0812">Transmembrane</keyword>
<keyword evidence="1" id="KW-0472">Membrane</keyword>
<keyword evidence="3" id="KW-1185">Reference proteome</keyword>
<evidence type="ECO:0000313" key="2">
    <source>
        <dbReference type="EMBL" id="MBC5737031.1"/>
    </source>
</evidence>
<protein>
    <submittedName>
        <fullName evidence="2">Phage-shock protein</fullName>
    </submittedName>
</protein>
<sequence length="79" mass="8480">MVTIITLGVIGVVIAAVVGIILFLVGIPLMIIGSILPWVLTLVGVVMLIKAALDKPFRWENFIPGLVALLASGLLRWLF</sequence>
<feature type="transmembrane region" description="Helical" evidence="1">
    <location>
        <begin position="7"/>
        <end position="25"/>
    </location>
</feature>
<proteinExistence type="predicted"/>
<reference evidence="2" key="1">
    <citation type="submission" date="2020-08" db="EMBL/GenBank/DDBJ databases">
        <title>Genome public.</title>
        <authorList>
            <person name="Liu C."/>
            <person name="Sun Q."/>
        </authorList>
    </citation>
    <scope>NUCLEOTIDE SEQUENCE</scope>
    <source>
        <strain evidence="2">NSJ-52</strain>
    </source>
</reference>
<dbReference type="EMBL" id="JACOPQ010000005">
    <property type="protein sequence ID" value="MBC5737031.1"/>
    <property type="molecule type" value="Genomic_DNA"/>
</dbReference>
<evidence type="ECO:0000256" key="1">
    <source>
        <dbReference type="SAM" id="Phobius"/>
    </source>
</evidence>
<comment type="caution">
    <text evidence="2">The sequence shown here is derived from an EMBL/GenBank/DDBJ whole genome shotgun (WGS) entry which is preliminary data.</text>
</comment>
<name>A0A8J6MCN2_9FIRM</name>
<keyword evidence="1" id="KW-1133">Transmembrane helix</keyword>
<accession>A0A8J6MCN2</accession>
<gene>
    <name evidence="2" type="ORF">H8S62_08400</name>
</gene>
<evidence type="ECO:0000313" key="3">
    <source>
        <dbReference type="Proteomes" id="UP000607645"/>
    </source>
</evidence>
<dbReference type="RefSeq" id="WP_155147495.1">
    <property type="nucleotide sequence ID" value="NZ_JACOPQ010000005.1"/>
</dbReference>
<dbReference type="Proteomes" id="UP000607645">
    <property type="component" value="Unassembled WGS sequence"/>
</dbReference>